<feature type="domain" description="FAD/NAD(P)-binding" evidence="6">
    <location>
        <begin position="10"/>
        <end position="295"/>
    </location>
</feature>
<feature type="binding site" evidence="5">
    <location>
        <position position="334"/>
    </location>
    <ligand>
        <name>FAD</name>
        <dbReference type="ChEBI" id="CHEBI:57692"/>
    </ligand>
</feature>
<proteinExistence type="inferred from homology"/>
<dbReference type="InterPro" id="IPR050097">
    <property type="entry name" value="Ferredoxin-NADP_redctase_2"/>
</dbReference>
<dbReference type="InterPro" id="IPR022890">
    <property type="entry name" value="Fd--NADP_Rdtase_type_2"/>
</dbReference>
<gene>
    <name evidence="7" type="ORF">SAMN05216562_3134</name>
</gene>
<dbReference type="InterPro" id="IPR023753">
    <property type="entry name" value="FAD/NAD-binding_dom"/>
</dbReference>
<organism evidence="7 8">
    <name type="scientific">Microbulbifer marinus</name>
    <dbReference type="NCBI Taxonomy" id="658218"/>
    <lineage>
        <taxon>Bacteria</taxon>
        <taxon>Pseudomonadati</taxon>
        <taxon>Pseudomonadota</taxon>
        <taxon>Gammaproteobacteria</taxon>
        <taxon>Cellvibrionales</taxon>
        <taxon>Microbulbiferaceae</taxon>
        <taxon>Microbulbifer</taxon>
    </lineage>
</organism>
<dbReference type="GO" id="GO:0050661">
    <property type="term" value="F:NADP binding"/>
    <property type="evidence" value="ECO:0007669"/>
    <property type="project" value="UniProtKB-UniRule"/>
</dbReference>
<sequence length="348" mass="38232">MNTPTDFAADVGIIGAGPCGLFQAFELGLHGLRSMIFDTQPAAGGQCSELYPNKPIYDIPACPSILAKDLIGNLKQQLRPFSPKWKFNTTVTEIEKTDNPSGFCIGTSSGGTFLVKFVVIATGAGAMRPVRLKVPGIDQLEGESLFYRVEDIAMHRDKAIAVLGGGDAAFDWANALSEISAEVVLIHRSNRFRAMQRSVDKYMRRCQEQKALFLAGQVIDFSTNQNKTLSHLRVKCADQVARSIAVDQVLVCFGMSPSIQNLLHWGMKLHNHKIEVSTDTFESSIEGIFAIGDSNYYPGKRNLILSGFHEAALAAFAIKRREQQGKRVMLEYTTTSPRILERLGVSGD</sequence>
<comment type="similarity">
    <text evidence="5">Belongs to the ferredoxin--NADP reductase type 2 family.</text>
</comment>
<keyword evidence="4 5" id="KW-0560">Oxidoreductase</keyword>
<comment type="catalytic activity">
    <reaction evidence="5">
        <text>2 reduced [2Fe-2S]-[ferredoxin] + NADP(+) + H(+) = 2 oxidized [2Fe-2S]-[ferredoxin] + NADPH</text>
        <dbReference type="Rhea" id="RHEA:20125"/>
        <dbReference type="Rhea" id="RHEA-COMP:10000"/>
        <dbReference type="Rhea" id="RHEA-COMP:10001"/>
        <dbReference type="ChEBI" id="CHEBI:15378"/>
        <dbReference type="ChEBI" id="CHEBI:33737"/>
        <dbReference type="ChEBI" id="CHEBI:33738"/>
        <dbReference type="ChEBI" id="CHEBI:57783"/>
        <dbReference type="ChEBI" id="CHEBI:58349"/>
        <dbReference type="EC" id="1.18.1.2"/>
    </reaction>
</comment>
<keyword evidence="3 5" id="KW-0521">NADP</keyword>
<dbReference type="Pfam" id="PF07992">
    <property type="entry name" value="Pyr_redox_2"/>
    <property type="match status" value="1"/>
</dbReference>
<dbReference type="RefSeq" id="WP_091390838.1">
    <property type="nucleotide sequence ID" value="NZ_FNQO01000005.1"/>
</dbReference>
<evidence type="ECO:0000313" key="7">
    <source>
        <dbReference type="EMBL" id="SEA44730.1"/>
    </source>
</evidence>
<evidence type="ECO:0000256" key="1">
    <source>
        <dbReference type="ARBA" id="ARBA00022630"/>
    </source>
</evidence>
<keyword evidence="2 5" id="KW-0274">FAD</keyword>
<feature type="binding site" evidence="5">
    <location>
        <position position="127"/>
    </location>
    <ligand>
        <name>FAD</name>
        <dbReference type="ChEBI" id="CHEBI:57692"/>
    </ligand>
</feature>
<dbReference type="GO" id="GO:0050660">
    <property type="term" value="F:flavin adenine dinucleotide binding"/>
    <property type="evidence" value="ECO:0007669"/>
    <property type="project" value="UniProtKB-UniRule"/>
</dbReference>
<protein>
    <recommendedName>
        <fullName evidence="5">Ferredoxin--NADP reductase</fullName>
        <shortName evidence="5">FNR</shortName>
        <shortName evidence="5">Fd-NADP(+) reductase</shortName>
        <ecNumber evidence="5">1.18.1.2</ecNumber>
    </recommendedName>
</protein>
<feature type="binding site" evidence="5">
    <location>
        <position position="51"/>
    </location>
    <ligand>
        <name>FAD</name>
        <dbReference type="ChEBI" id="CHEBI:57692"/>
    </ligand>
</feature>
<dbReference type="STRING" id="658218.SAMN05216562_3134"/>
<keyword evidence="8" id="KW-1185">Reference proteome</keyword>
<feature type="binding site" evidence="5">
    <location>
        <position position="91"/>
    </location>
    <ligand>
        <name>FAD</name>
        <dbReference type="ChEBI" id="CHEBI:57692"/>
    </ligand>
</feature>
<name>A0A1H4B9B2_9GAMM</name>
<dbReference type="SUPFAM" id="SSF51905">
    <property type="entry name" value="FAD/NAD(P)-binding domain"/>
    <property type="match status" value="1"/>
</dbReference>
<evidence type="ECO:0000256" key="4">
    <source>
        <dbReference type="ARBA" id="ARBA00023002"/>
    </source>
</evidence>
<keyword evidence="1 5" id="KW-0285">Flavoprotein</keyword>
<dbReference type="PRINTS" id="PR00368">
    <property type="entry name" value="FADPNR"/>
</dbReference>
<dbReference type="EC" id="1.18.1.2" evidence="5"/>
<dbReference type="PRINTS" id="PR00469">
    <property type="entry name" value="PNDRDTASEII"/>
</dbReference>
<comment type="cofactor">
    <cofactor evidence="5">
        <name>FAD</name>
        <dbReference type="ChEBI" id="CHEBI:57692"/>
    </cofactor>
    <text evidence="5">Binds 1 FAD per subunit.</text>
</comment>
<dbReference type="AlphaFoldDB" id="A0A1H4B9B2"/>
<evidence type="ECO:0000313" key="8">
    <source>
        <dbReference type="Proteomes" id="UP000198658"/>
    </source>
</evidence>
<dbReference type="Gene3D" id="3.50.50.60">
    <property type="entry name" value="FAD/NAD(P)-binding domain"/>
    <property type="match status" value="2"/>
</dbReference>
<feature type="binding site" evidence="5">
    <location>
        <position position="46"/>
    </location>
    <ligand>
        <name>FAD</name>
        <dbReference type="ChEBI" id="CHEBI:57692"/>
    </ligand>
</feature>
<feature type="binding site" evidence="5">
    <location>
        <position position="38"/>
    </location>
    <ligand>
        <name>FAD</name>
        <dbReference type="ChEBI" id="CHEBI:57692"/>
    </ligand>
</feature>
<feature type="binding site" evidence="5">
    <location>
        <position position="19"/>
    </location>
    <ligand>
        <name>FAD</name>
        <dbReference type="ChEBI" id="CHEBI:57692"/>
    </ligand>
</feature>
<feature type="binding site" evidence="5">
    <location>
        <position position="293"/>
    </location>
    <ligand>
        <name>FAD</name>
        <dbReference type="ChEBI" id="CHEBI:57692"/>
    </ligand>
</feature>
<evidence type="ECO:0000256" key="3">
    <source>
        <dbReference type="ARBA" id="ARBA00022857"/>
    </source>
</evidence>
<dbReference type="PANTHER" id="PTHR48105">
    <property type="entry name" value="THIOREDOXIN REDUCTASE 1-RELATED-RELATED"/>
    <property type="match status" value="1"/>
</dbReference>
<reference evidence="8" key="1">
    <citation type="submission" date="2016-10" db="EMBL/GenBank/DDBJ databases">
        <authorList>
            <person name="Varghese N."/>
            <person name="Submissions S."/>
        </authorList>
    </citation>
    <scope>NUCLEOTIDE SEQUENCE [LARGE SCALE GENOMIC DNA]</scope>
    <source>
        <strain evidence="8">CGMCC 1.10657</strain>
    </source>
</reference>
<dbReference type="HAMAP" id="MF_01685">
    <property type="entry name" value="FENR2"/>
    <property type="match status" value="1"/>
</dbReference>
<evidence type="ECO:0000256" key="5">
    <source>
        <dbReference type="HAMAP-Rule" id="MF_01685"/>
    </source>
</evidence>
<comment type="subunit">
    <text evidence="5">Homodimer.</text>
</comment>
<dbReference type="EMBL" id="FNQO01000005">
    <property type="protein sequence ID" value="SEA44730.1"/>
    <property type="molecule type" value="Genomic_DNA"/>
</dbReference>
<evidence type="ECO:0000256" key="2">
    <source>
        <dbReference type="ARBA" id="ARBA00022827"/>
    </source>
</evidence>
<dbReference type="InterPro" id="IPR036188">
    <property type="entry name" value="FAD/NAD-bd_sf"/>
</dbReference>
<evidence type="ECO:0000259" key="6">
    <source>
        <dbReference type="Pfam" id="PF07992"/>
    </source>
</evidence>
<dbReference type="Proteomes" id="UP000198658">
    <property type="component" value="Unassembled WGS sequence"/>
</dbReference>
<accession>A0A1H4B9B2</accession>
<dbReference type="GO" id="GO:0004324">
    <property type="term" value="F:ferredoxin-NADP+ reductase activity"/>
    <property type="evidence" value="ECO:0007669"/>
    <property type="project" value="UniProtKB-UniRule"/>
</dbReference>
<dbReference type="OrthoDB" id="9806179at2"/>